<evidence type="ECO:0000256" key="3">
    <source>
        <dbReference type="ARBA" id="ARBA00023125"/>
    </source>
</evidence>
<evidence type="ECO:0000259" key="6">
    <source>
        <dbReference type="PROSITE" id="PS50090"/>
    </source>
</evidence>
<evidence type="ECO:0000256" key="1">
    <source>
        <dbReference type="ARBA" id="ARBA00004123"/>
    </source>
</evidence>
<dbReference type="EMBL" id="JANEYG010000008">
    <property type="protein sequence ID" value="KAJ8922011.1"/>
    <property type="molecule type" value="Genomic_DNA"/>
</dbReference>
<keyword evidence="5" id="KW-0539">Nucleus</keyword>
<comment type="caution">
    <text evidence="7">The sequence shown here is derived from an EMBL/GenBank/DDBJ whole genome shotgun (WGS) entry which is preliminary data.</text>
</comment>
<dbReference type="PANTHER" id="PTHR21654">
    <property type="entry name" value="FI21293P1"/>
    <property type="match status" value="1"/>
</dbReference>
<evidence type="ECO:0000256" key="4">
    <source>
        <dbReference type="ARBA" id="ARBA00023163"/>
    </source>
</evidence>
<keyword evidence="2" id="KW-0805">Transcription regulation</keyword>
<dbReference type="Gene3D" id="1.10.10.60">
    <property type="entry name" value="Homeodomain-like"/>
    <property type="match status" value="3"/>
</dbReference>
<feature type="domain" description="Myb-like" evidence="6">
    <location>
        <begin position="86"/>
        <end position="150"/>
    </location>
</feature>
<sequence>MEPLEIYDAVNNKVLRVYVSTEVAEKCRTDTDFAQDLFNKIQDENIEEGSHVEVETIKVEDAEDGEFVEQTTIRHQSTNGNDCSMEERTDREIWSQQETLKLITVYKKYQNAFKEHKVQKVVWAMIAAELSQYSIFKSPAKCAKKWMNMLRTYKIAIEKPNQPTRFQFYQEMKDIINNTEASVSDSELDEKRDSAMDNFVDIKDPFSEESPEKESWTRYETLKLLKAFQMFKHMKQSFSKEKHFLLAKDDICKPYKKCAVKWKNLLRTYKKSLQRSDLPKRFQYFQEVNDVLNDTELEISDDVRFLDDVEKSDDPEHFKFILEEVDQDSSKDPITWAADETLKFIDVYKKYKSTYENCVSKKYMWTMLSIELAKQGVHRSADKLENKWKSLMRSYRNSAARGEWSRFYFYEEMADALRQTEGSADIKTNIDSDDEAPVDNIKTSGSFDHSYSENTGVEQIIIETEPKSSNDSEPSWTATQISSLLAAYANCKKKINQDKDLKLWEEVSKELLSRGIHKSSENCEKKWKKMVNLYKIQKLSKSSADRFPFFQEIDNILSDEVADDSDSKYNISHLKKCHCNEKKSLDKQERHIERMQMLKRKLDLEERKIEAFEFYVKHLKTD</sequence>
<dbReference type="GO" id="GO:0003677">
    <property type="term" value="F:DNA binding"/>
    <property type="evidence" value="ECO:0007669"/>
    <property type="project" value="UniProtKB-KW"/>
</dbReference>
<evidence type="ECO:0000256" key="2">
    <source>
        <dbReference type="ARBA" id="ARBA00023015"/>
    </source>
</evidence>
<dbReference type="PANTHER" id="PTHR21654:SF84">
    <property type="entry name" value="SI:DKEY-66I24.7"/>
    <property type="match status" value="1"/>
</dbReference>
<comment type="subcellular location">
    <subcellularLocation>
        <location evidence="1">Nucleus</location>
    </subcellularLocation>
</comment>
<dbReference type="PROSITE" id="PS50090">
    <property type="entry name" value="MYB_LIKE"/>
    <property type="match status" value="2"/>
</dbReference>
<dbReference type="GO" id="GO:0005634">
    <property type="term" value="C:nucleus"/>
    <property type="evidence" value="ECO:0007669"/>
    <property type="project" value="UniProtKB-SubCell"/>
</dbReference>
<protein>
    <recommendedName>
        <fullName evidence="6">Myb-like domain-containing protein</fullName>
    </recommendedName>
</protein>
<dbReference type="Pfam" id="PF13837">
    <property type="entry name" value="Myb_DNA-bind_4"/>
    <property type="match status" value="3"/>
</dbReference>
<evidence type="ECO:0000256" key="5">
    <source>
        <dbReference type="ARBA" id="ARBA00023242"/>
    </source>
</evidence>
<gene>
    <name evidence="7" type="ORF">NQ315_008650</name>
</gene>
<dbReference type="Proteomes" id="UP001159042">
    <property type="component" value="Unassembled WGS sequence"/>
</dbReference>
<evidence type="ECO:0000313" key="7">
    <source>
        <dbReference type="EMBL" id="KAJ8922011.1"/>
    </source>
</evidence>
<accession>A0AAV8W791</accession>
<dbReference type="InterPro" id="IPR044822">
    <property type="entry name" value="Myb_DNA-bind_4"/>
</dbReference>
<keyword evidence="4" id="KW-0804">Transcription</keyword>
<dbReference type="AlphaFoldDB" id="A0AAV8W791"/>
<proteinExistence type="predicted"/>
<reference evidence="7 8" key="1">
    <citation type="journal article" date="2023" name="Insect Mol. Biol.">
        <title>Genome sequencing provides insights into the evolution of gene families encoding plant cell wall-degrading enzymes in longhorned beetles.</title>
        <authorList>
            <person name="Shin N.R."/>
            <person name="Okamura Y."/>
            <person name="Kirsch R."/>
            <person name="Pauchet Y."/>
        </authorList>
    </citation>
    <scope>NUCLEOTIDE SEQUENCE [LARGE SCALE GENOMIC DNA]</scope>
    <source>
        <strain evidence="7">EAD_L_NR</strain>
    </source>
</reference>
<feature type="domain" description="Myb-like" evidence="6">
    <location>
        <begin position="468"/>
        <end position="531"/>
    </location>
</feature>
<evidence type="ECO:0000313" key="8">
    <source>
        <dbReference type="Proteomes" id="UP001159042"/>
    </source>
</evidence>
<keyword evidence="3" id="KW-0238">DNA-binding</keyword>
<dbReference type="InterPro" id="IPR001005">
    <property type="entry name" value="SANT/Myb"/>
</dbReference>
<keyword evidence="8" id="KW-1185">Reference proteome</keyword>
<organism evidence="7 8">
    <name type="scientific">Exocentrus adspersus</name>
    <dbReference type="NCBI Taxonomy" id="1586481"/>
    <lineage>
        <taxon>Eukaryota</taxon>
        <taxon>Metazoa</taxon>
        <taxon>Ecdysozoa</taxon>
        <taxon>Arthropoda</taxon>
        <taxon>Hexapoda</taxon>
        <taxon>Insecta</taxon>
        <taxon>Pterygota</taxon>
        <taxon>Neoptera</taxon>
        <taxon>Endopterygota</taxon>
        <taxon>Coleoptera</taxon>
        <taxon>Polyphaga</taxon>
        <taxon>Cucujiformia</taxon>
        <taxon>Chrysomeloidea</taxon>
        <taxon>Cerambycidae</taxon>
        <taxon>Lamiinae</taxon>
        <taxon>Acanthocinini</taxon>
        <taxon>Exocentrus</taxon>
    </lineage>
</organism>
<dbReference type="SMART" id="SM00717">
    <property type="entry name" value="SANT"/>
    <property type="match status" value="4"/>
</dbReference>
<dbReference type="GO" id="GO:0010468">
    <property type="term" value="P:regulation of gene expression"/>
    <property type="evidence" value="ECO:0007669"/>
    <property type="project" value="UniProtKB-ARBA"/>
</dbReference>
<name>A0AAV8W791_9CUCU</name>